<dbReference type="AlphaFoldDB" id="A0AAE3YDE1"/>
<reference evidence="3" key="1">
    <citation type="submission" date="2023-07" db="EMBL/GenBank/DDBJ databases">
        <title>Sorghum-associated microbial communities from plants grown in Nebraska, USA.</title>
        <authorList>
            <person name="Schachtman D."/>
        </authorList>
    </citation>
    <scope>NUCLEOTIDE SEQUENCE</scope>
    <source>
        <strain evidence="3">DS2360</strain>
    </source>
</reference>
<feature type="signal peptide" evidence="1">
    <location>
        <begin position="1"/>
        <end position="18"/>
    </location>
</feature>
<dbReference type="Proteomes" id="UP001184861">
    <property type="component" value="Unassembled WGS sequence"/>
</dbReference>
<dbReference type="InterPro" id="IPR045619">
    <property type="entry name" value="DUF6443"/>
</dbReference>
<evidence type="ECO:0000259" key="2">
    <source>
        <dbReference type="Pfam" id="PF20041"/>
    </source>
</evidence>
<dbReference type="EMBL" id="JAVDQY010000005">
    <property type="protein sequence ID" value="MDR6528457.1"/>
    <property type="molecule type" value="Genomic_DNA"/>
</dbReference>
<dbReference type="RefSeq" id="WP_309947714.1">
    <property type="nucleotide sequence ID" value="NZ_JAVDQY010000005.1"/>
</dbReference>
<comment type="caution">
    <text evidence="3">The sequence shown here is derived from an EMBL/GenBank/DDBJ whole genome shotgun (WGS) entry which is preliminary data.</text>
</comment>
<name>A0AAE3YDE1_9FLAO</name>
<dbReference type="Gene3D" id="2.180.10.10">
    <property type="entry name" value="RHS repeat-associated core"/>
    <property type="match status" value="1"/>
</dbReference>
<dbReference type="NCBIfam" id="TIGR03696">
    <property type="entry name" value="Rhs_assc_core"/>
    <property type="match status" value="1"/>
</dbReference>
<protein>
    <submittedName>
        <fullName evidence="3">RHS repeat-associated protein</fullName>
    </submittedName>
</protein>
<feature type="domain" description="DUF6443" evidence="2">
    <location>
        <begin position="31"/>
        <end position="156"/>
    </location>
</feature>
<gene>
    <name evidence="3" type="ORF">J2787_003894</name>
</gene>
<accession>A0AAE3YDE1</accession>
<evidence type="ECO:0000313" key="4">
    <source>
        <dbReference type="Proteomes" id="UP001184861"/>
    </source>
</evidence>
<organism evidence="3 4">
    <name type="scientific">Chryseobacterium rhizosphaerae</name>
    <dbReference type="NCBI Taxonomy" id="395937"/>
    <lineage>
        <taxon>Bacteria</taxon>
        <taxon>Pseudomonadati</taxon>
        <taxon>Bacteroidota</taxon>
        <taxon>Flavobacteriia</taxon>
        <taxon>Flavobacteriales</taxon>
        <taxon>Weeksellaceae</taxon>
        <taxon>Chryseobacterium group</taxon>
        <taxon>Chryseobacterium</taxon>
    </lineage>
</organism>
<dbReference type="InterPro" id="IPR022385">
    <property type="entry name" value="Rhs_assc_core"/>
</dbReference>
<keyword evidence="1" id="KW-0732">Signal</keyword>
<evidence type="ECO:0000313" key="3">
    <source>
        <dbReference type="EMBL" id="MDR6528457.1"/>
    </source>
</evidence>
<feature type="chain" id="PRO_5042180579" evidence="1">
    <location>
        <begin position="19"/>
        <end position="1261"/>
    </location>
</feature>
<dbReference type="Pfam" id="PF20041">
    <property type="entry name" value="DUF6443"/>
    <property type="match status" value="1"/>
</dbReference>
<proteinExistence type="predicted"/>
<sequence length="1261" mass="140915">MKKIISIISFLVVALFHAQSLTTTENYIYSRTYLEPVTSEQPGAAQIQGVQYFDGLGRTTQSIAIKASPNGKDLAVPTMYDQSGRRTKDFMPQPVDSQNGAYIPGIGESSINAYYGVPNAYSEVQYEQSPLSRAVKAAAPGAEWQMNGTHTQKLEYLSNNTGEVKRYKAVTSWNASAQINDVSILTAPNDSYTTNGYYNANTLYKTVTKDENDNETQLFINSGKQTLLSRKINKKANGTTENLDTYYVYDEFGNLSLVIPPKASVSALTLSLQDQLCYQYKYDKYHRVVEKKLPGRGWEYLVYDQQGRVVLSQDANLRTTGNNFTKRGWLFTKYDKFGRTVYTGFFANTAERAAMQAALNNMSANANNNEIQSTTPFTLNGMDIYYTKTAFPTESMTILSVDYYDEYPVGSPDQPALIQNQTTLASVPTTIVSNGLSSVRSTKTLPTASYTKNIENDSWSSSFVWYDTVGRVIGTFGNNHLGGSTQTEVQLDFSGTPQKTFTYHARKANEPGVTIKERFIYDAQKRLKQHYHQVNTKPEELLTENTYNELSQLINKKVGNNLQSIDYTYNIRGWLTDINKNQMGLADLGGKLFAYRIKYGQKEGIDNPDQVQFSGKNVTPRYDGSIAEIDWRAVETVGVNPPLTPKRYGYSYDSMNRIQAGYYQNPNNPYSKENTESLDYDLNGNINSLYRTSVIASGSTTATVIDNLSYTYTGNQVIKITDDSQNFAGYEGGGGPITYDANGNMLTMLDKGIQSVKYNFLDLPAEMLMTKNSNELVAVKTLYRADGTKLRKESSTSITGVVGSITTKKTTDYLDGFQYLTTENVDTGGGTGLEMLSLSGRAMEPEAFSPDVTRKLTPKTPDLQFFATAEGFYDYAKDQYIYQYIDQLGNVRVSYGRNSTGVLEITDANDYYPFGMNHLKTGNSYFAQGSYKSNKYNGKELQETGMYSYGWREYMPDIAKWNGIDQLAESYYSHSPYAYVMNNPINLFDPNGMVSQAFIEELLNAPHGTTWTNTGNGFTNNWGGQMDYDGNPTNYNGYSNILNGIVKKKPNDESDGPHIVVPSIPLVGKKSGWADQFRSHMEKYGNTTLIDSYFDGFLGGAQSSWNYIKGQFYGESYWDGLANTFTLGAYGTVKTINSLIDATRNVPNYTANDYSYAAGYLTEKAAEAIILKEASQINPFAFRGGYGFKIGRVELLYSNPSVGGGTIFSYVSSTNKKFRLDYHGLPSLNRGKTLHFHTNYWGYTNSPHRSVNPFRWGQPIK</sequence>
<evidence type="ECO:0000256" key="1">
    <source>
        <dbReference type="SAM" id="SignalP"/>
    </source>
</evidence>